<feature type="transmembrane region" description="Helical" evidence="1">
    <location>
        <begin position="131"/>
        <end position="151"/>
    </location>
</feature>
<feature type="transmembrane region" description="Helical" evidence="1">
    <location>
        <begin position="106"/>
        <end position="125"/>
    </location>
</feature>
<evidence type="ECO:0000313" key="3">
    <source>
        <dbReference type="Proteomes" id="UP000799766"/>
    </source>
</evidence>
<evidence type="ECO:0000256" key="1">
    <source>
        <dbReference type="SAM" id="Phobius"/>
    </source>
</evidence>
<protein>
    <submittedName>
        <fullName evidence="2">Uncharacterized protein</fullName>
    </submittedName>
</protein>
<reference evidence="2" key="1">
    <citation type="journal article" date="2020" name="Stud. Mycol.">
        <title>101 Dothideomycetes genomes: a test case for predicting lifestyles and emergence of pathogens.</title>
        <authorList>
            <person name="Haridas S."/>
            <person name="Albert R."/>
            <person name="Binder M."/>
            <person name="Bloem J."/>
            <person name="Labutti K."/>
            <person name="Salamov A."/>
            <person name="Andreopoulos B."/>
            <person name="Baker S."/>
            <person name="Barry K."/>
            <person name="Bills G."/>
            <person name="Bluhm B."/>
            <person name="Cannon C."/>
            <person name="Castanera R."/>
            <person name="Culley D."/>
            <person name="Daum C."/>
            <person name="Ezra D."/>
            <person name="Gonzalez J."/>
            <person name="Henrissat B."/>
            <person name="Kuo A."/>
            <person name="Liang C."/>
            <person name="Lipzen A."/>
            <person name="Lutzoni F."/>
            <person name="Magnuson J."/>
            <person name="Mondo S."/>
            <person name="Nolan M."/>
            <person name="Ohm R."/>
            <person name="Pangilinan J."/>
            <person name="Park H.-J."/>
            <person name="Ramirez L."/>
            <person name="Alfaro M."/>
            <person name="Sun H."/>
            <person name="Tritt A."/>
            <person name="Yoshinaga Y."/>
            <person name="Zwiers L.-H."/>
            <person name="Turgeon B."/>
            <person name="Goodwin S."/>
            <person name="Spatafora J."/>
            <person name="Crous P."/>
            <person name="Grigoriev I."/>
        </authorList>
    </citation>
    <scope>NUCLEOTIDE SEQUENCE</scope>
    <source>
        <strain evidence="2">ATCC 16933</strain>
    </source>
</reference>
<keyword evidence="3" id="KW-1185">Reference proteome</keyword>
<keyword evidence="1" id="KW-0812">Transmembrane</keyword>
<sequence>MPVPSTNSRGKEPEDLPERRRIWSDSVRELDVLQRWKKHLKRLAVFVGFLEMVLGFNLVYTRPEHSAGMPKALQYVRTLTLGFIKLFIPFLMFMAMFCFLHPRDRYQFDIISYGALGSLIFGSLVTSDQVTLQLIFVCPSVFISLLASAQIHEMTREGLFRIWGAPVDLTYSWAE</sequence>
<dbReference type="Proteomes" id="UP000799766">
    <property type="component" value="Unassembled WGS sequence"/>
</dbReference>
<dbReference type="AlphaFoldDB" id="A0A6A6NR46"/>
<proteinExistence type="predicted"/>
<accession>A0A6A6NR46</accession>
<name>A0A6A6NR46_9PEZI</name>
<organism evidence="2 3">
    <name type="scientific">Lineolata rhizophorae</name>
    <dbReference type="NCBI Taxonomy" id="578093"/>
    <lineage>
        <taxon>Eukaryota</taxon>
        <taxon>Fungi</taxon>
        <taxon>Dikarya</taxon>
        <taxon>Ascomycota</taxon>
        <taxon>Pezizomycotina</taxon>
        <taxon>Dothideomycetes</taxon>
        <taxon>Dothideomycetes incertae sedis</taxon>
        <taxon>Lineolatales</taxon>
        <taxon>Lineolataceae</taxon>
        <taxon>Lineolata</taxon>
    </lineage>
</organism>
<keyword evidence="1" id="KW-1133">Transmembrane helix</keyword>
<feature type="transmembrane region" description="Helical" evidence="1">
    <location>
        <begin position="80"/>
        <end position="99"/>
    </location>
</feature>
<feature type="transmembrane region" description="Helical" evidence="1">
    <location>
        <begin position="43"/>
        <end position="60"/>
    </location>
</feature>
<dbReference type="EMBL" id="MU001692">
    <property type="protein sequence ID" value="KAF2454216.1"/>
    <property type="molecule type" value="Genomic_DNA"/>
</dbReference>
<keyword evidence="1" id="KW-0472">Membrane</keyword>
<gene>
    <name evidence="2" type="ORF">BDY21DRAFT_400107</name>
</gene>
<evidence type="ECO:0000313" key="2">
    <source>
        <dbReference type="EMBL" id="KAF2454216.1"/>
    </source>
</evidence>